<evidence type="ECO:0000256" key="12">
    <source>
        <dbReference type="SAM" id="Phobius"/>
    </source>
</evidence>
<comment type="similarity">
    <text evidence="2 11">Belongs to the CDP-alcohol phosphatidyltransferase class-I family.</text>
</comment>
<feature type="transmembrane region" description="Helical" evidence="12">
    <location>
        <begin position="162"/>
        <end position="183"/>
    </location>
</feature>
<dbReference type="InterPro" id="IPR050324">
    <property type="entry name" value="CDP-alcohol_PTase-I"/>
</dbReference>
<comment type="caution">
    <text evidence="13">The sequence shown here is derived from an EMBL/GenBank/DDBJ whole genome shotgun (WGS) entry which is preliminary data.</text>
</comment>
<evidence type="ECO:0000256" key="10">
    <source>
        <dbReference type="ARBA" id="ARBA00023264"/>
    </source>
</evidence>
<dbReference type="Pfam" id="PF01066">
    <property type="entry name" value="CDP-OH_P_transf"/>
    <property type="match status" value="1"/>
</dbReference>
<dbReference type="InterPro" id="IPR048254">
    <property type="entry name" value="CDP_ALCOHOL_P_TRANSF_CS"/>
</dbReference>
<evidence type="ECO:0000256" key="11">
    <source>
        <dbReference type="RuleBase" id="RU003750"/>
    </source>
</evidence>
<keyword evidence="7" id="KW-0443">Lipid metabolism</keyword>
<protein>
    <submittedName>
        <fullName evidence="13">CDP-alcohol phosphatidyltransferase family protein</fullName>
    </submittedName>
</protein>
<name>A0ABV5SWV2_9MICO</name>
<evidence type="ECO:0000256" key="3">
    <source>
        <dbReference type="ARBA" id="ARBA00022516"/>
    </source>
</evidence>
<evidence type="ECO:0000256" key="5">
    <source>
        <dbReference type="ARBA" id="ARBA00022692"/>
    </source>
</evidence>
<evidence type="ECO:0000256" key="1">
    <source>
        <dbReference type="ARBA" id="ARBA00004141"/>
    </source>
</evidence>
<dbReference type="PANTHER" id="PTHR14269">
    <property type="entry name" value="CDP-DIACYLGLYCEROL--GLYCEROL-3-PHOSPHATE 3-PHOSPHATIDYLTRANSFERASE-RELATED"/>
    <property type="match status" value="1"/>
</dbReference>
<sequence length="210" mass="22583">MAGERAGGGGSEIWTIPNILSMLRLALVPVFLVLIVAGDYVLALVVLVVASLTDLLDGYLARRLDQITRLGQLLDPAADRLYIFAALLGLAAQELVPWWIVVVIVARDVYLLVLGVVLANHGFGPLPVHQLGKVATFALFFGLPVIMLGLAFPAVAPVSEPIGWAITLWGAFLYWWAGVIYAIETARVIRMPRVAGDVRSDTLEEGGSRG</sequence>
<keyword evidence="6 12" id="KW-1133">Transmembrane helix</keyword>
<keyword evidence="3" id="KW-0444">Lipid biosynthesis</keyword>
<evidence type="ECO:0000256" key="4">
    <source>
        <dbReference type="ARBA" id="ARBA00022679"/>
    </source>
</evidence>
<evidence type="ECO:0000256" key="2">
    <source>
        <dbReference type="ARBA" id="ARBA00010441"/>
    </source>
</evidence>
<dbReference type="Proteomes" id="UP001589667">
    <property type="component" value="Unassembled WGS sequence"/>
</dbReference>
<keyword evidence="8 12" id="KW-0472">Membrane</keyword>
<organism evidence="13 14">
    <name type="scientific">Agromyces lapidis</name>
    <dbReference type="NCBI Taxonomy" id="279574"/>
    <lineage>
        <taxon>Bacteria</taxon>
        <taxon>Bacillati</taxon>
        <taxon>Actinomycetota</taxon>
        <taxon>Actinomycetes</taxon>
        <taxon>Micrococcales</taxon>
        <taxon>Microbacteriaceae</taxon>
        <taxon>Agromyces</taxon>
    </lineage>
</organism>
<accession>A0ABV5SWV2</accession>
<keyword evidence="10" id="KW-1208">Phospholipid metabolism</keyword>
<dbReference type="InterPro" id="IPR043130">
    <property type="entry name" value="CDP-OH_PTrfase_TM_dom"/>
</dbReference>
<evidence type="ECO:0000313" key="14">
    <source>
        <dbReference type="Proteomes" id="UP001589667"/>
    </source>
</evidence>
<evidence type="ECO:0000256" key="8">
    <source>
        <dbReference type="ARBA" id="ARBA00023136"/>
    </source>
</evidence>
<reference evidence="13 14" key="1">
    <citation type="submission" date="2024-09" db="EMBL/GenBank/DDBJ databases">
        <authorList>
            <person name="Sun Q."/>
            <person name="Mori K."/>
        </authorList>
    </citation>
    <scope>NUCLEOTIDE SEQUENCE [LARGE SCALE GENOMIC DNA]</scope>
    <source>
        <strain evidence="13 14">JCM 14321</strain>
    </source>
</reference>
<keyword evidence="4 11" id="KW-0808">Transferase</keyword>
<evidence type="ECO:0000256" key="6">
    <source>
        <dbReference type="ARBA" id="ARBA00022989"/>
    </source>
</evidence>
<evidence type="ECO:0000313" key="13">
    <source>
        <dbReference type="EMBL" id="MFB9644092.1"/>
    </source>
</evidence>
<dbReference type="PROSITE" id="PS00379">
    <property type="entry name" value="CDP_ALCOHOL_P_TRANSF"/>
    <property type="match status" value="1"/>
</dbReference>
<dbReference type="PANTHER" id="PTHR14269:SF62">
    <property type="entry name" value="CDP-DIACYLGLYCEROL--GLYCEROL-3-PHOSPHATE 3-PHOSPHATIDYLTRANSFERASE 1, CHLOROPLASTIC"/>
    <property type="match status" value="1"/>
</dbReference>
<dbReference type="InterPro" id="IPR000462">
    <property type="entry name" value="CDP-OH_P_trans"/>
</dbReference>
<dbReference type="PIRSF" id="PIRSF000847">
    <property type="entry name" value="Phos_ph_gly_syn"/>
    <property type="match status" value="1"/>
</dbReference>
<dbReference type="Gene3D" id="1.20.120.1760">
    <property type="match status" value="1"/>
</dbReference>
<comment type="subcellular location">
    <subcellularLocation>
        <location evidence="1">Membrane</location>
        <topology evidence="1">Multi-pass membrane protein</topology>
    </subcellularLocation>
</comment>
<dbReference type="EMBL" id="JBHMBL010000004">
    <property type="protein sequence ID" value="MFB9644092.1"/>
    <property type="molecule type" value="Genomic_DNA"/>
</dbReference>
<dbReference type="InterPro" id="IPR004570">
    <property type="entry name" value="Phosphatidylglycerol_P_synth"/>
</dbReference>
<evidence type="ECO:0000256" key="7">
    <source>
        <dbReference type="ARBA" id="ARBA00023098"/>
    </source>
</evidence>
<keyword evidence="9" id="KW-0594">Phospholipid biosynthesis</keyword>
<feature type="transmembrane region" description="Helical" evidence="12">
    <location>
        <begin position="131"/>
        <end position="156"/>
    </location>
</feature>
<keyword evidence="5 12" id="KW-0812">Transmembrane</keyword>
<feature type="transmembrane region" description="Helical" evidence="12">
    <location>
        <begin position="26"/>
        <end position="52"/>
    </location>
</feature>
<gene>
    <name evidence="13" type="ORF">ACFFQV_17515</name>
</gene>
<evidence type="ECO:0000256" key="9">
    <source>
        <dbReference type="ARBA" id="ARBA00023209"/>
    </source>
</evidence>
<dbReference type="RefSeq" id="WP_281349906.1">
    <property type="nucleotide sequence ID" value="NZ_BAAANI010000005.1"/>
</dbReference>
<feature type="transmembrane region" description="Helical" evidence="12">
    <location>
        <begin position="98"/>
        <end position="119"/>
    </location>
</feature>
<proteinExistence type="inferred from homology"/>
<keyword evidence="14" id="KW-1185">Reference proteome</keyword>